<evidence type="ECO:0000313" key="9">
    <source>
        <dbReference type="EMBL" id="GFR38979.1"/>
    </source>
</evidence>
<gene>
    <name evidence="9" type="ORF">PRECH8_22750</name>
</gene>
<dbReference type="EMBL" id="BMAQ01000031">
    <property type="protein sequence ID" value="GFR38979.1"/>
    <property type="molecule type" value="Genomic_DNA"/>
</dbReference>
<dbReference type="CDD" id="cd17502">
    <property type="entry name" value="MFS_Azr1_MDR_like"/>
    <property type="match status" value="1"/>
</dbReference>
<comment type="caution">
    <text evidence="9">The sequence shown here is derived from an EMBL/GenBank/DDBJ whole genome shotgun (WGS) entry which is preliminary data.</text>
</comment>
<dbReference type="InterPro" id="IPR011701">
    <property type="entry name" value="MFS"/>
</dbReference>
<evidence type="ECO:0000256" key="5">
    <source>
        <dbReference type="ARBA" id="ARBA00022989"/>
    </source>
</evidence>
<reference evidence="9" key="2">
    <citation type="journal article" date="2021" name="Data Brief">
        <title>Draft genome sequence data of the facultative, thermophilic, xylanolytic bacterium Paenibacillus sp. strain DA-C8.</title>
        <authorList>
            <person name="Chhe C."/>
            <person name="Uke A."/>
            <person name="Baramee S."/>
            <person name="Ungkulpasvich U."/>
            <person name="Tachaapaikoon C."/>
            <person name="Pason P."/>
            <person name="Waeonukul R."/>
            <person name="Ratanakhanokchai K."/>
            <person name="Kosugi A."/>
        </authorList>
    </citation>
    <scope>NUCLEOTIDE SEQUENCE</scope>
    <source>
        <strain evidence="9">DA-C8</strain>
    </source>
</reference>
<feature type="transmembrane region" description="Helical" evidence="7">
    <location>
        <begin position="394"/>
        <end position="417"/>
    </location>
</feature>
<evidence type="ECO:0000256" key="3">
    <source>
        <dbReference type="ARBA" id="ARBA00022475"/>
    </source>
</evidence>
<evidence type="ECO:0000313" key="10">
    <source>
        <dbReference type="Proteomes" id="UP000654993"/>
    </source>
</evidence>
<keyword evidence="4 7" id="KW-0812">Transmembrane</keyword>
<organism evidence="9 10">
    <name type="scientific">Insulibacter thermoxylanivorax</name>
    <dbReference type="NCBI Taxonomy" id="2749268"/>
    <lineage>
        <taxon>Bacteria</taxon>
        <taxon>Bacillati</taxon>
        <taxon>Bacillota</taxon>
        <taxon>Bacilli</taxon>
        <taxon>Bacillales</taxon>
        <taxon>Paenibacillaceae</taxon>
        <taxon>Insulibacter</taxon>
    </lineage>
</organism>
<feature type="domain" description="Major facilitator superfamily (MFS) profile" evidence="8">
    <location>
        <begin position="14"/>
        <end position="494"/>
    </location>
</feature>
<accession>A0A916QHJ2</accession>
<protein>
    <submittedName>
        <fullName evidence="9">MFS transporter</fullName>
    </submittedName>
</protein>
<dbReference type="GO" id="GO:0005886">
    <property type="term" value="C:plasma membrane"/>
    <property type="evidence" value="ECO:0007669"/>
    <property type="project" value="UniProtKB-SubCell"/>
</dbReference>
<keyword evidence="10" id="KW-1185">Reference proteome</keyword>
<feature type="transmembrane region" description="Helical" evidence="7">
    <location>
        <begin position="300"/>
        <end position="321"/>
    </location>
</feature>
<dbReference type="InterPro" id="IPR036259">
    <property type="entry name" value="MFS_trans_sf"/>
</dbReference>
<dbReference type="SUPFAM" id="SSF103473">
    <property type="entry name" value="MFS general substrate transporter"/>
    <property type="match status" value="1"/>
</dbReference>
<evidence type="ECO:0000259" key="8">
    <source>
        <dbReference type="PROSITE" id="PS50850"/>
    </source>
</evidence>
<feature type="transmembrane region" description="Helical" evidence="7">
    <location>
        <begin position="104"/>
        <end position="125"/>
    </location>
</feature>
<dbReference type="PROSITE" id="PS50850">
    <property type="entry name" value="MFS"/>
    <property type="match status" value="1"/>
</dbReference>
<evidence type="ECO:0000256" key="7">
    <source>
        <dbReference type="SAM" id="Phobius"/>
    </source>
</evidence>
<dbReference type="FunFam" id="1.20.1720.10:FF:000004">
    <property type="entry name" value="EmrB/QacA family drug resistance transporter"/>
    <property type="match status" value="1"/>
</dbReference>
<feature type="transmembrane region" description="Helical" evidence="7">
    <location>
        <begin position="267"/>
        <end position="288"/>
    </location>
</feature>
<evidence type="ECO:0000256" key="4">
    <source>
        <dbReference type="ARBA" id="ARBA00022692"/>
    </source>
</evidence>
<keyword evidence="6 7" id="KW-0472">Membrane</keyword>
<keyword evidence="5 7" id="KW-1133">Transmembrane helix</keyword>
<feature type="transmembrane region" description="Helical" evidence="7">
    <location>
        <begin position="333"/>
        <end position="351"/>
    </location>
</feature>
<reference evidence="9" key="1">
    <citation type="submission" date="2020-08" db="EMBL/GenBank/DDBJ databases">
        <authorList>
            <person name="Uke A."/>
            <person name="Chhe C."/>
            <person name="Baramee S."/>
            <person name="Kosugi A."/>
        </authorList>
    </citation>
    <scope>NUCLEOTIDE SEQUENCE</scope>
    <source>
        <strain evidence="9">DA-C8</strain>
    </source>
</reference>
<feature type="transmembrane region" description="Helical" evidence="7">
    <location>
        <begin position="137"/>
        <end position="159"/>
    </location>
</feature>
<keyword evidence="3" id="KW-1003">Cell membrane</keyword>
<dbReference type="PANTHER" id="PTHR23501">
    <property type="entry name" value="MAJOR FACILITATOR SUPERFAMILY"/>
    <property type="match status" value="1"/>
</dbReference>
<dbReference type="InterPro" id="IPR020846">
    <property type="entry name" value="MFS_dom"/>
</dbReference>
<dbReference type="PRINTS" id="PR01036">
    <property type="entry name" value="TCRTETB"/>
</dbReference>
<dbReference type="GO" id="GO:0022857">
    <property type="term" value="F:transmembrane transporter activity"/>
    <property type="evidence" value="ECO:0007669"/>
    <property type="project" value="InterPro"/>
</dbReference>
<feature type="transmembrane region" description="Helical" evidence="7">
    <location>
        <begin position="48"/>
        <end position="67"/>
    </location>
</feature>
<feature type="transmembrane region" description="Helical" evidence="7">
    <location>
        <begin position="204"/>
        <end position="223"/>
    </location>
</feature>
<feature type="transmembrane region" description="Helical" evidence="7">
    <location>
        <begin position="79"/>
        <end position="98"/>
    </location>
</feature>
<dbReference type="RefSeq" id="WP_200967194.1">
    <property type="nucleotide sequence ID" value="NZ_BMAQ01000031.1"/>
</dbReference>
<dbReference type="PANTHER" id="PTHR23501:SF191">
    <property type="entry name" value="VACUOLAR BASIC AMINO ACID TRANSPORTER 4"/>
    <property type="match status" value="1"/>
</dbReference>
<dbReference type="AlphaFoldDB" id="A0A916QHJ2"/>
<dbReference type="Pfam" id="PF07690">
    <property type="entry name" value="MFS_1"/>
    <property type="match status" value="1"/>
</dbReference>
<proteinExistence type="predicted"/>
<evidence type="ECO:0000256" key="2">
    <source>
        <dbReference type="ARBA" id="ARBA00022448"/>
    </source>
</evidence>
<keyword evidence="2" id="KW-0813">Transport</keyword>
<comment type="subcellular location">
    <subcellularLocation>
        <location evidence="1">Cell membrane</location>
        <topology evidence="1">Multi-pass membrane protein</topology>
    </subcellularLocation>
</comment>
<dbReference type="Proteomes" id="UP000654993">
    <property type="component" value="Unassembled WGS sequence"/>
</dbReference>
<name>A0A916QHJ2_9BACL</name>
<evidence type="ECO:0000256" key="1">
    <source>
        <dbReference type="ARBA" id="ARBA00004651"/>
    </source>
</evidence>
<feature type="transmembrane region" description="Helical" evidence="7">
    <location>
        <begin position="12"/>
        <end position="36"/>
    </location>
</feature>
<feature type="transmembrane region" description="Helical" evidence="7">
    <location>
        <begin position="357"/>
        <end position="382"/>
    </location>
</feature>
<feature type="transmembrane region" description="Helical" evidence="7">
    <location>
        <begin position="471"/>
        <end position="492"/>
    </location>
</feature>
<dbReference type="Gene3D" id="1.20.1720.10">
    <property type="entry name" value="Multidrug resistance protein D"/>
    <property type="match status" value="1"/>
</dbReference>
<sequence>MISTIQKKTSRPVVLAMVMIAMFITAIEATIVSTAMPSIVSELGGFESLAWVFSIFLLMQAVTIPIYGKLSDLYGRKPIFTIGMIIFLIGSILCGFAGSMTELIVYRLIQGLGAGAVQPLTMTIVSDIYSLEERGKIQGYLSSVWAVSSVTGPALGGFFVEYLSWVWVFWINVPFGIVSLIGLHLFFHENIERKARQIDYKGSALLFIAIGSLMTFFIGSGTLWRWNSLLTYVLLPLFAASLFLFIKVEQQAREPIMPLTLWRNRTIVLSNSAALTSHMVLIGISTFLPTYVQGVMGYSPSIAGMTLGAMSIGWPLASSIGGRYMLRIGMRRMTISGSIFIILGTVFYIMMRPEYGPFYVGTASFVTGVGLGLLSTASLLIVQGSTEWQMRGAATALIMFMRISGSTIGASVLASVLNNRYLSYMKTNAGPLGSEIELNDANILLDPARPPMDAELVELLQSGLTYGLNGVYWSIGVLAILTFGLTCWLPPLDPSTLSTSRTSSEQN</sequence>
<feature type="transmembrane region" description="Helical" evidence="7">
    <location>
        <begin position="165"/>
        <end position="183"/>
    </location>
</feature>
<dbReference type="Gene3D" id="1.20.1250.20">
    <property type="entry name" value="MFS general substrate transporter like domains"/>
    <property type="match status" value="1"/>
</dbReference>
<feature type="transmembrane region" description="Helical" evidence="7">
    <location>
        <begin position="229"/>
        <end position="246"/>
    </location>
</feature>
<evidence type="ECO:0000256" key="6">
    <source>
        <dbReference type="ARBA" id="ARBA00023136"/>
    </source>
</evidence>